<dbReference type="EMBL" id="CP001390">
    <property type="protein sequence ID" value="ACM19341.1"/>
    <property type="molecule type" value="Genomic_DNA"/>
</dbReference>
<name>B9M2G2_GEODF</name>
<keyword evidence="3" id="KW-1185">Reference proteome</keyword>
<gene>
    <name evidence="2" type="ordered locus">Geob_0979</name>
</gene>
<dbReference type="Proteomes" id="UP000007721">
    <property type="component" value="Chromosome"/>
</dbReference>
<feature type="transmembrane region" description="Helical" evidence="1">
    <location>
        <begin position="34"/>
        <end position="55"/>
    </location>
</feature>
<feature type="transmembrane region" description="Helical" evidence="1">
    <location>
        <begin position="92"/>
        <end position="110"/>
    </location>
</feature>
<sequence>MDEKAIRFLKLITIFFTISMMIVVPYKIKSVYDIVTMIIAPTIIFMPLAFIVIKYKLFIMSEADKKYSQIIFIIVMCIMMSVTKKIPDTIKMYLLVISYETICLFLYLITKNRVKNENKL</sequence>
<keyword evidence="1" id="KW-0472">Membrane</keyword>
<protein>
    <submittedName>
        <fullName evidence="2">Uncharacterized protein</fullName>
    </submittedName>
</protein>
<reference evidence="2 3" key="1">
    <citation type="submission" date="2009-01" db="EMBL/GenBank/DDBJ databases">
        <title>Complete sequence of Geobacter sp. FRC-32.</title>
        <authorList>
            <consortium name="US DOE Joint Genome Institute"/>
            <person name="Lucas S."/>
            <person name="Copeland A."/>
            <person name="Lapidus A."/>
            <person name="Glavina del Rio T."/>
            <person name="Dalin E."/>
            <person name="Tice H."/>
            <person name="Bruce D."/>
            <person name="Goodwin L."/>
            <person name="Pitluck S."/>
            <person name="Saunders E."/>
            <person name="Brettin T."/>
            <person name="Detter J.C."/>
            <person name="Han C."/>
            <person name="Larimer F."/>
            <person name="Land M."/>
            <person name="Hauser L."/>
            <person name="Kyrpides N."/>
            <person name="Ovchinnikova G."/>
            <person name="Kostka J."/>
            <person name="Richardson P."/>
        </authorList>
    </citation>
    <scope>NUCLEOTIDE SEQUENCE [LARGE SCALE GENOMIC DNA]</scope>
    <source>
        <strain evidence="3">DSM 22248 / JCM 15807 / FRC-32</strain>
    </source>
</reference>
<dbReference type="HOGENOM" id="CLU_2105456_0_0_7"/>
<dbReference type="STRING" id="316067.Geob_0979"/>
<feature type="transmembrane region" description="Helical" evidence="1">
    <location>
        <begin position="67"/>
        <end position="86"/>
    </location>
</feature>
<dbReference type="KEGG" id="geo:Geob_0979"/>
<evidence type="ECO:0000256" key="1">
    <source>
        <dbReference type="SAM" id="Phobius"/>
    </source>
</evidence>
<feature type="transmembrane region" description="Helical" evidence="1">
    <location>
        <begin position="7"/>
        <end position="28"/>
    </location>
</feature>
<keyword evidence="1" id="KW-0812">Transmembrane</keyword>
<evidence type="ECO:0000313" key="3">
    <source>
        <dbReference type="Proteomes" id="UP000007721"/>
    </source>
</evidence>
<proteinExistence type="predicted"/>
<keyword evidence="1" id="KW-1133">Transmembrane helix</keyword>
<accession>B9M2G2</accession>
<dbReference type="AlphaFoldDB" id="B9M2G2"/>
<organism evidence="2 3">
    <name type="scientific">Geotalea daltonii (strain DSM 22248 / JCM 15807 / FRC-32)</name>
    <name type="common">Geobacter daltonii</name>
    <dbReference type="NCBI Taxonomy" id="316067"/>
    <lineage>
        <taxon>Bacteria</taxon>
        <taxon>Pseudomonadati</taxon>
        <taxon>Thermodesulfobacteriota</taxon>
        <taxon>Desulfuromonadia</taxon>
        <taxon>Geobacterales</taxon>
        <taxon>Geobacteraceae</taxon>
        <taxon>Geotalea</taxon>
    </lineage>
</organism>
<evidence type="ECO:0000313" key="2">
    <source>
        <dbReference type="EMBL" id="ACM19341.1"/>
    </source>
</evidence>